<reference evidence="2 3" key="1">
    <citation type="submission" date="2019-12" db="EMBL/GenBank/DDBJ databases">
        <title>Functional and genomic insights into the Sphingobium yanoikuyae YC-JY1, a bacterium efficiently degrading bisphenol A.</title>
        <authorList>
            <person name="Jia Y."/>
            <person name="Li X."/>
            <person name="Wang J."/>
            <person name="Eltoukhy A."/>
            <person name="Lamraoui I."/>
            <person name="Yan Y."/>
        </authorList>
    </citation>
    <scope>NUCLEOTIDE SEQUENCE [LARGE SCALE GENOMIC DNA]</scope>
    <source>
        <strain evidence="2 3">YC-JY1</strain>
    </source>
</reference>
<protein>
    <submittedName>
        <fullName evidence="2">Transglycosylase SLT domain-containing protein</fullName>
    </submittedName>
</protein>
<dbReference type="SUPFAM" id="SSF53955">
    <property type="entry name" value="Lysozyme-like"/>
    <property type="match status" value="1"/>
</dbReference>
<evidence type="ECO:0000313" key="2">
    <source>
        <dbReference type="EMBL" id="QHD69378.1"/>
    </source>
</evidence>
<proteinExistence type="inferred from homology"/>
<dbReference type="InterPro" id="IPR023346">
    <property type="entry name" value="Lysozyme-like_dom_sf"/>
</dbReference>
<dbReference type="RefSeq" id="WP_004212760.1">
    <property type="nucleotide sequence ID" value="NZ_CAIGKD010000008.1"/>
</dbReference>
<dbReference type="Pfam" id="PF01464">
    <property type="entry name" value="SLT"/>
    <property type="match status" value="1"/>
</dbReference>
<gene>
    <name evidence="2" type="ORF">GS397_21505</name>
</gene>
<dbReference type="Gene3D" id="1.10.530.10">
    <property type="match status" value="1"/>
</dbReference>
<organism evidence="2 3">
    <name type="scientific">Sphingobium yanoikuyae</name>
    <name type="common">Sphingomonas yanoikuyae</name>
    <dbReference type="NCBI Taxonomy" id="13690"/>
    <lineage>
        <taxon>Bacteria</taxon>
        <taxon>Pseudomonadati</taxon>
        <taxon>Pseudomonadota</taxon>
        <taxon>Alphaproteobacteria</taxon>
        <taxon>Sphingomonadales</taxon>
        <taxon>Sphingomonadaceae</taxon>
        <taxon>Sphingobium</taxon>
    </lineage>
</organism>
<dbReference type="AlphaFoldDB" id="A0A085K0M1"/>
<comment type="similarity">
    <text evidence="1">Belongs to the virb1 family.</text>
</comment>
<dbReference type="EMBL" id="CP047218">
    <property type="protein sequence ID" value="QHD69378.1"/>
    <property type="molecule type" value="Genomic_DNA"/>
</dbReference>
<evidence type="ECO:0000256" key="1">
    <source>
        <dbReference type="ARBA" id="ARBA00009387"/>
    </source>
</evidence>
<evidence type="ECO:0000313" key="3">
    <source>
        <dbReference type="Proteomes" id="UP000464086"/>
    </source>
</evidence>
<accession>A0A085K0M1</accession>
<dbReference type="Proteomes" id="UP000464086">
    <property type="component" value="Chromosome"/>
</dbReference>
<dbReference type="InterPro" id="IPR008258">
    <property type="entry name" value="Transglycosylase_SLT_dom_1"/>
</dbReference>
<sequence>MMLELAAVVALARQCAPTVAAETLVSLVYTESHFDPYAIGVNAKGVAAPKVSDRASAIASARSLIARGYNIDLGLGQINSANLKPLNLSIEDAFEPCRNLAASARVLAENYTSVAKSSRSTEDAIATAMSMYNTGNRWKGFANGYVGKVYASSSSIIPQIRQRAGIAMADAPIAKAAQSPAPTPSPVADPPDQSWNTSAVAQTATLMVFGSSQTAPLKGQPE</sequence>
<dbReference type="CDD" id="cd16892">
    <property type="entry name" value="LT_VirB1-like"/>
    <property type="match status" value="1"/>
</dbReference>
<name>A0A085K0M1_SPHYA</name>